<reference evidence="1" key="1">
    <citation type="submission" date="2020-08" db="EMBL/GenBank/DDBJ databases">
        <title>Multicomponent nature underlies the extraordinary mechanical properties of spider dragline silk.</title>
        <authorList>
            <person name="Kono N."/>
            <person name="Nakamura H."/>
            <person name="Mori M."/>
            <person name="Yoshida Y."/>
            <person name="Ohtoshi R."/>
            <person name="Malay A.D."/>
            <person name="Moran D.A.P."/>
            <person name="Tomita M."/>
            <person name="Numata K."/>
            <person name="Arakawa K."/>
        </authorList>
    </citation>
    <scope>NUCLEOTIDE SEQUENCE</scope>
</reference>
<sequence length="90" mass="10539">MLSGLACLAYANMASMFLRMHTFEHWRCISGLQKNRYRWIFCIDPKKPKSWKESSDFFPLSPILPVLLKNKSSVIPVRKCVFETTRKKKG</sequence>
<proteinExistence type="predicted"/>
<dbReference type="EMBL" id="BMAV01005284">
    <property type="protein sequence ID" value="GFY46247.1"/>
    <property type="molecule type" value="Genomic_DNA"/>
</dbReference>
<dbReference type="Proteomes" id="UP000886998">
    <property type="component" value="Unassembled WGS sequence"/>
</dbReference>
<protein>
    <submittedName>
        <fullName evidence="1">Uncharacterized protein</fullName>
    </submittedName>
</protein>
<name>A0A8X7BXH8_9ARAC</name>
<keyword evidence="2" id="KW-1185">Reference proteome</keyword>
<accession>A0A8X7BXH8</accession>
<evidence type="ECO:0000313" key="2">
    <source>
        <dbReference type="Proteomes" id="UP000886998"/>
    </source>
</evidence>
<organism evidence="1 2">
    <name type="scientific">Trichonephila inaurata madagascariensis</name>
    <dbReference type="NCBI Taxonomy" id="2747483"/>
    <lineage>
        <taxon>Eukaryota</taxon>
        <taxon>Metazoa</taxon>
        <taxon>Ecdysozoa</taxon>
        <taxon>Arthropoda</taxon>
        <taxon>Chelicerata</taxon>
        <taxon>Arachnida</taxon>
        <taxon>Araneae</taxon>
        <taxon>Araneomorphae</taxon>
        <taxon>Entelegynae</taxon>
        <taxon>Araneoidea</taxon>
        <taxon>Nephilidae</taxon>
        <taxon>Trichonephila</taxon>
        <taxon>Trichonephila inaurata</taxon>
    </lineage>
</organism>
<dbReference type="AlphaFoldDB" id="A0A8X7BXH8"/>
<evidence type="ECO:0000313" key="1">
    <source>
        <dbReference type="EMBL" id="GFY46247.1"/>
    </source>
</evidence>
<comment type="caution">
    <text evidence="1">The sequence shown here is derived from an EMBL/GenBank/DDBJ whole genome shotgun (WGS) entry which is preliminary data.</text>
</comment>
<gene>
    <name evidence="1" type="ORF">TNIN_391671</name>
</gene>